<accession>A0A4U5M4A3</accession>
<dbReference type="Proteomes" id="UP000298663">
    <property type="component" value="Unassembled WGS sequence"/>
</dbReference>
<comment type="caution">
    <text evidence="1">The sequence shown here is derived from an EMBL/GenBank/DDBJ whole genome shotgun (WGS) entry which is preliminary data.</text>
</comment>
<gene>
    <name evidence="1" type="ORF">L596_027421</name>
</gene>
<proteinExistence type="predicted"/>
<sequence>MHKNDELCDSDRRSCNSLSHISPVMRFSPLFLLILIPKSSAIKCLKGEYGHFSPIDCPNQYFCVHADDNGYTFADCGDSTNPGIRTVLKLVDKGLNSGECTVGEACICGCNGSIFAEKDHQDR</sequence>
<keyword evidence="2" id="KW-1185">Reference proteome</keyword>
<dbReference type="AlphaFoldDB" id="A0A4U5M4A3"/>
<dbReference type="EMBL" id="AZBU02000010">
    <property type="protein sequence ID" value="TKR63611.1"/>
    <property type="molecule type" value="Genomic_DNA"/>
</dbReference>
<reference evidence="1 2" key="2">
    <citation type="journal article" date="2019" name="G3 (Bethesda)">
        <title>Hybrid Assembly of the Genome of the Entomopathogenic Nematode Steinernema carpocapsae Identifies the X-Chromosome.</title>
        <authorList>
            <person name="Serra L."/>
            <person name="Macchietto M."/>
            <person name="Macias-Munoz A."/>
            <person name="McGill C.J."/>
            <person name="Rodriguez I.M."/>
            <person name="Rodriguez B."/>
            <person name="Murad R."/>
            <person name="Mortazavi A."/>
        </authorList>
    </citation>
    <scope>NUCLEOTIDE SEQUENCE [LARGE SCALE GENOMIC DNA]</scope>
    <source>
        <strain evidence="1 2">ALL</strain>
    </source>
</reference>
<organism evidence="1 2">
    <name type="scientific">Steinernema carpocapsae</name>
    <name type="common">Entomopathogenic nematode</name>
    <dbReference type="NCBI Taxonomy" id="34508"/>
    <lineage>
        <taxon>Eukaryota</taxon>
        <taxon>Metazoa</taxon>
        <taxon>Ecdysozoa</taxon>
        <taxon>Nematoda</taxon>
        <taxon>Chromadorea</taxon>
        <taxon>Rhabditida</taxon>
        <taxon>Tylenchina</taxon>
        <taxon>Panagrolaimomorpha</taxon>
        <taxon>Strongyloidoidea</taxon>
        <taxon>Steinernematidae</taxon>
        <taxon>Steinernema</taxon>
    </lineage>
</organism>
<evidence type="ECO:0000313" key="1">
    <source>
        <dbReference type="EMBL" id="TKR63611.1"/>
    </source>
</evidence>
<reference evidence="1 2" key="1">
    <citation type="journal article" date="2015" name="Genome Biol.">
        <title>Comparative genomics of Steinernema reveals deeply conserved gene regulatory networks.</title>
        <authorList>
            <person name="Dillman A.R."/>
            <person name="Macchietto M."/>
            <person name="Porter C.F."/>
            <person name="Rogers A."/>
            <person name="Williams B."/>
            <person name="Antoshechkin I."/>
            <person name="Lee M.M."/>
            <person name="Goodwin Z."/>
            <person name="Lu X."/>
            <person name="Lewis E.E."/>
            <person name="Goodrich-Blair H."/>
            <person name="Stock S.P."/>
            <person name="Adams B.J."/>
            <person name="Sternberg P.W."/>
            <person name="Mortazavi A."/>
        </authorList>
    </citation>
    <scope>NUCLEOTIDE SEQUENCE [LARGE SCALE GENOMIC DNA]</scope>
    <source>
        <strain evidence="1 2">ALL</strain>
    </source>
</reference>
<name>A0A4U5M4A3_STECR</name>
<protein>
    <submittedName>
        <fullName evidence="1">Uncharacterized protein</fullName>
    </submittedName>
</protein>
<evidence type="ECO:0000313" key="2">
    <source>
        <dbReference type="Proteomes" id="UP000298663"/>
    </source>
</evidence>